<dbReference type="SUPFAM" id="SSF49899">
    <property type="entry name" value="Concanavalin A-like lectins/glucanases"/>
    <property type="match status" value="1"/>
</dbReference>
<protein>
    <recommendedName>
        <fullName evidence="3">Hydrolase</fullName>
    </recommendedName>
</protein>
<dbReference type="KEGG" id="cja:CJA_1083"/>
<dbReference type="STRING" id="498211.CJA_1083"/>
<evidence type="ECO:0008006" key="3">
    <source>
        <dbReference type="Google" id="ProtNLM"/>
    </source>
</evidence>
<dbReference type="CDD" id="cd00413">
    <property type="entry name" value="Glyco_hydrolase_16"/>
    <property type="match status" value="1"/>
</dbReference>
<gene>
    <name evidence="1" type="ordered locus">CJA_1083</name>
</gene>
<name>B3PBB1_CELJU</name>
<evidence type="ECO:0000313" key="1">
    <source>
        <dbReference type="EMBL" id="ACE86237.1"/>
    </source>
</evidence>
<accession>B3PBB1</accession>
<keyword evidence="2" id="KW-1185">Reference proteome</keyword>
<proteinExistence type="predicted"/>
<organism evidence="1 2">
    <name type="scientific">Cellvibrio japonicus (strain Ueda107)</name>
    <name type="common">Pseudomonas fluorescens subsp. cellulosa</name>
    <dbReference type="NCBI Taxonomy" id="498211"/>
    <lineage>
        <taxon>Bacteria</taxon>
        <taxon>Pseudomonadati</taxon>
        <taxon>Pseudomonadota</taxon>
        <taxon>Gammaproteobacteria</taxon>
        <taxon>Cellvibrionales</taxon>
        <taxon>Cellvibrionaceae</taxon>
        <taxon>Cellvibrio</taxon>
    </lineage>
</organism>
<dbReference type="HOGENOM" id="CLU_058767_0_0_6"/>
<reference evidence="1 2" key="1">
    <citation type="journal article" date="2008" name="J. Bacteriol.">
        <title>Insights into plant cell wall degradation from the genome sequence of the soil bacterium Cellvibrio japonicus.</title>
        <authorList>
            <person name="Deboy R.T."/>
            <person name="Mongodin E.F."/>
            <person name="Fouts D.E."/>
            <person name="Tailford L.E."/>
            <person name="Khouri H."/>
            <person name="Emerson J.B."/>
            <person name="Mohamoud Y."/>
            <person name="Watkins K."/>
            <person name="Henrissat B."/>
            <person name="Gilbert H.J."/>
            <person name="Nelson K.E."/>
        </authorList>
    </citation>
    <scope>NUCLEOTIDE SEQUENCE [LARGE SCALE GENOMIC DNA]</scope>
    <source>
        <strain evidence="1 2">Ueda107</strain>
    </source>
</reference>
<dbReference type="AlphaFoldDB" id="B3PBB1"/>
<dbReference type="CAZy" id="GH16">
    <property type="family name" value="Glycoside Hydrolase Family 16"/>
</dbReference>
<dbReference type="EMBL" id="CP000934">
    <property type="protein sequence ID" value="ACE86237.1"/>
    <property type="molecule type" value="Genomic_DNA"/>
</dbReference>
<dbReference type="Proteomes" id="UP000001036">
    <property type="component" value="Chromosome"/>
</dbReference>
<dbReference type="eggNOG" id="COG2273">
    <property type="taxonomic scope" value="Bacteria"/>
</dbReference>
<evidence type="ECO:0000313" key="2">
    <source>
        <dbReference type="Proteomes" id="UP000001036"/>
    </source>
</evidence>
<dbReference type="Gene3D" id="2.60.120.200">
    <property type="match status" value="1"/>
</dbReference>
<sequence>MLSFPGFSCYLWTTLSNVKTMGGPGIALLSGYPGIPVFFHNKRAIMSNDLTHQRLGYWGGLALMVSVLMGCGSSSEPGAPSASSSASSANEATAIFFDDFNYADYAAFEANGWRTRTETGHPGIPGATWSGQGLSFHHDIADTHQGAVRMSSVTDGTGANTRHTQFCHARKYREGTYAARVFFRDEPTYGPDGDEVIQTFYAISPLKAPMDKDYSETDFEYLPNGGWGHPEKPAMWVTSWDTFQLEPWTKVNEFTRKEGSYAGWRTLVLTVMDNQVRYYVDGALFATHSSQVYPEDFMSINFNLWFVPKGADGSEGALDSTGLREYQEDVDWVFHQAGVALSTQDVESLVVEFRRQGVAYTDAVPEQNPPLPSPCGL</sequence>
<dbReference type="InterPro" id="IPR013320">
    <property type="entry name" value="ConA-like_dom_sf"/>
</dbReference>